<evidence type="ECO:0000313" key="1">
    <source>
        <dbReference type="EMBL" id="KAJ9074103.1"/>
    </source>
</evidence>
<sequence>MDPSHQGIYPISNLDPLAPRDLEKVWGGWAILLPPNHLGWHRLNATLLIGPGKINLDLKDGPNNNLIHNREVEDKWAVINQIGNIHPDQDGIASKKKLVCVYSGMIILGERVREGAEGGHAQMNGGS</sequence>
<name>A0ACC2THS7_9FUNG</name>
<gene>
    <name evidence="1" type="ORF">DSO57_1009698</name>
</gene>
<dbReference type="Proteomes" id="UP001165960">
    <property type="component" value="Unassembled WGS sequence"/>
</dbReference>
<dbReference type="EMBL" id="QTSX02002871">
    <property type="protein sequence ID" value="KAJ9074103.1"/>
    <property type="molecule type" value="Genomic_DNA"/>
</dbReference>
<reference evidence="1" key="1">
    <citation type="submission" date="2022-04" db="EMBL/GenBank/DDBJ databases">
        <title>Genome of the entomopathogenic fungus Entomophthora muscae.</title>
        <authorList>
            <person name="Elya C."/>
            <person name="Lovett B.R."/>
            <person name="Lee E."/>
            <person name="Macias A.M."/>
            <person name="Hajek A.E."/>
            <person name="De Bivort B.L."/>
            <person name="Kasson M.T."/>
            <person name="De Fine Licht H.H."/>
            <person name="Stajich J.E."/>
        </authorList>
    </citation>
    <scope>NUCLEOTIDE SEQUENCE</scope>
    <source>
        <strain evidence="1">Berkeley</strain>
    </source>
</reference>
<organism evidence="1 2">
    <name type="scientific">Entomophthora muscae</name>
    <dbReference type="NCBI Taxonomy" id="34485"/>
    <lineage>
        <taxon>Eukaryota</taxon>
        <taxon>Fungi</taxon>
        <taxon>Fungi incertae sedis</taxon>
        <taxon>Zoopagomycota</taxon>
        <taxon>Entomophthoromycotina</taxon>
        <taxon>Entomophthoromycetes</taxon>
        <taxon>Entomophthorales</taxon>
        <taxon>Entomophthoraceae</taxon>
        <taxon>Entomophthora</taxon>
    </lineage>
</organism>
<protein>
    <submittedName>
        <fullName evidence="1">Uncharacterized protein</fullName>
    </submittedName>
</protein>
<evidence type="ECO:0000313" key="2">
    <source>
        <dbReference type="Proteomes" id="UP001165960"/>
    </source>
</evidence>
<keyword evidence="2" id="KW-1185">Reference proteome</keyword>
<proteinExistence type="predicted"/>
<comment type="caution">
    <text evidence="1">The sequence shown here is derived from an EMBL/GenBank/DDBJ whole genome shotgun (WGS) entry which is preliminary data.</text>
</comment>
<accession>A0ACC2THS7</accession>